<sequence length="129" mass="12722">MASHGNLGGKITLAVVGALSLAALALGGIAAANQSNGSAVTVVKETRGVGGREILSTNVVCGEGLRAVGGGHAFRGAHDLSKPVAFPVSAPGSTSDTPGAVQNAWDFVVVNPTSEKISVELYATCVPIG</sequence>
<dbReference type="EMBL" id="VDMA02000031">
    <property type="protein sequence ID" value="KAB8176787.1"/>
    <property type="molecule type" value="Genomic_DNA"/>
</dbReference>
<comment type="caution">
    <text evidence="1">The sequence shown here is derived from an EMBL/GenBank/DDBJ whole genome shotgun (WGS) entry which is preliminary data.</text>
</comment>
<reference evidence="1 2" key="1">
    <citation type="submission" date="2019-10" db="EMBL/GenBank/DDBJ databases">
        <title>Nonomuraea sp. nov., isolated from Phyllanthus amarus.</title>
        <authorList>
            <person name="Klykleung N."/>
            <person name="Tanasupawat S."/>
        </authorList>
    </citation>
    <scope>NUCLEOTIDE SEQUENCE [LARGE SCALE GENOMIC DNA]</scope>
    <source>
        <strain evidence="1 2">CR1-09</strain>
    </source>
</reference>
<keyword evidence="2" id="KW-1185">Reference proteome</keyword>
<dbReference type="AlphaFoldDB" id="A0A5N6B6X0"/>
<accession>A0A5N6B6X0</accession>
<proteinExistence type="predicted"/>
<evidence type="ECO:0000313" key="2">
    <source>
        <dbReference type="Proteomes" id="UP000313066"/>
    </source>
</evidence>
<organism evidence="1 2">
    <name type="scientific">Microbispora catharanthi</name>
    <dbReference type="NCBI Taxonomy" id="1712871"/>
    <lineage>
        <taxon>Bacteria</taxon>
        <taxon>Bacillati</taxon>
        <taxon>Actinomycetota</taxon>
        <taxon>Actinomycetes</taxon>
        <taxon>Streptosporangiales</taxon>
        <taxon>Streptosporangiaceae</taxon>
        <taxon>Microbispora</taxon>
    </lineage>
</organism>
<name>A0A5N6B6X0_9ACTN</name>
<protein>
    <submittedName>
        <fullName evidence="1">Uncharacterized protein</fullName>
    </submittedName>
</protein>
<dbReference type="RefSeq" id="WP_139580111.1">
    <property type="nucleotide sequence ID" value="NZ_VDMA02000031.1"/>
</dbReference>
<dbReference type="Proteomes" id="UP000313066">
    <property type="component" value="Unassembled WGS sequence"/>
</dbReference>
<gene>
    <name evidence="1" type="ORF">FH610_038165</name>
</gene>
<evidence type="ECO:0000313" key="1">
    <source>
        <dbReference type="EMBL" id="KAB8176787.1"/>
    </source>
</evidence>